<name>A0A143C351_9ACTN</name>
<organism evidence="1 2">
    <name type="scientific">Streptomyces qaidamensis</name>
    <dbReference type="NCBI Taxonomy" id="1783515"/>
    <lineage>
        <taxon>Bacteria</taxon>
        <taxon>Bacillati</taxon>
        <taxon>Actinomycetota</taxon>
        <taxon>Actinomycetes</taxon>
        <taxon>Kitasatosporales</taxon>
        <taxon>Streptomycetaceae</taxon>
        <taxon>Streptomyces</taxon>
        <taxon>Streptomyces aurantiacus group</taxon>
    </lineage>
</organism>
<protein>
    <submittedName>
        <fullName evidence="1">Uncharacterized protein</fullName>
    </submittedName>
</protein>
<keyword evidence="2" id="KW-1185">Reference proteome</keyword>
<sequence>MDVAFDADGRCHVSDHRLGAVLRLDDEGPVVLSDGPGARQGLAVHGEALFTGRSSTAGCGRCR</sequence>
<proteinExistence type="predicted"/>
<accession>A0A143C351</accession>
<evidence type="ECO:0000313" key="2">
    <source>
        <dbReference type="Proteomes" id="UP000076096"/>
    </source>
</evidence>
<gene>
    <name evidence="1" type="ORF">A4E84_21200</name>
</gene>
<reference evidence="2" key="1">
    <citation type="submission" date="2016-04" db="EMBL/GenBank/DDBJ databases">
        <authorList>
            <person name="Zhang B."/>
        </authorList>
    </citation>
    <scope>NUCLEOTIDE SEQUENCE [LARGE SCALE GENOMIC DNA]</scope>
    <source>
        <strain evidence="2">S10</strain>
    </source>
</reference>
<dbReference type="AlphaFoldDB" id="A0A143C351"/>
<dbReference type="EMBL" id="CP015098">
    <property type="protein sequence ID" value="AMW11791.1"/>
    <property type="molecule type" value="Genomic_DNA"/>
</dbReference>
<evidence type="ECO:0000313" key="1">
    <source>
        <dbReference type="EMBL" id="AMW11791.1"/>
    </source>
</evidence>
<dbReference type="Proteomes" id="UP000076096">
    <property type="component" value="Chromosome"/>
</dbReference>
<dbReference type="KEGG" id="stsi:A4E84_21200"/>